<reference evidence="2 3" key="1">
    <citation type="journal article" date="2024" name="Ann. Entomol. Soc. Am.">
        <title>Genomic analyses of the southern and eastern yellowjacket wasps (Hymenoptera: Vespidae) reveal evolutionary signatures of social life.</title>
        <authorList>
            <person name="Catto M.A."/>
            <person name="Caine P.B."/>
            <person name="Orr S.E."/>
            <person name="Hunt B.G."/>
            <person name="Goodisman M.A.D."/>
        </authorList>
    </citation>
    <scope>NUCLEOTIDE SEQUENCE [LARGE SCALE GENOMIC DNA]</scope>
    <source>
        <strain evidence="2">233</strain>
        <tissue evidence="2">Head and thorax</tissue>
    </source>
</reference>
<dbReference type="EMBL" id="JAUDFV010000167">
    <property type="protein sequence ID" value="KAL2711937.1"/>
    <property type="molecule type" value="Genomic_DNA"/>
</dbReference>
<keyword evidence="3" id="KW-1185">Reference proteome</keyword>
<name>A0ABD1ZUY1_VESSQ</name>
<accession>A0ABD1ZUY1</accession>
<sequence>MNIIALIVFLKVASALIGYDCTGSSLNISTFSLLNVAYCETPDLQTVNSIVFIQLLQASDYNMSKVLQCRIEIDRTIFHCDMHSHISIVHNGRREYLHPLTQQQFQQLHVTESLLLGANAFLSELRKNNTDTRSLTLSGTISTEGTCKGSQYMMTYGTWDDKYIVETCVIIYYMVFTDGASTSHNHTQWTQHILIVSGAPVDIGAKELVDNDKLPLISEVTLGRMKKLYPYYLEELNEQLSKSQETARHNLNRVKERFKYQYDKRQEPVNFEEGDRVYRFNGTIKEKFDIQYLEPMRLYRIILMWRMY</sequence>
<gene>
    <name evidence="2" type="ORF">V1478_018172</name>
</gene>
<dbReference type="Proteomes" id="UP001607302">
    <property type="component" value="Unassembled WGS sequence"/>
</dbReference>
<dbReference type="Pfam" id="PF24664">
    <property type="entry name" value="Monjiviricetes_fusion"/>
    <property type="match status" value="1"/>
</dbReference>
<proteinExistence type="predicted"/>
<protein>
    <submittedName>
        <fullName evidence="2">Uncharacterized protein</fullName>
    </submittedName>
</protein>
<comment type="caution">
    <text evidence="2">The sequence shown here is derived from an EMBL/GenBank/DDBJ whole genome shotgun (WGS) entry which is preliminary data.</text>
</comment>
<keyword evidence="1" id="KW-0732">Signal</keyword>
<evidence type="ECO:0000313" key="3">
    <source>
        <dbReference type="Proteomes" id="UP001607302"/>
    </source>
</evidence>
<dbReference type="AlphaFoldDB" id="A0ABD1ZUY1"/>
<evidence type="ECO:0000313" key="2">
    <source>
        <dbReference type="EMBL" id="KAL2711937.1"/>
    </source>
</evidence>
<feature type="chain" id="PRO_5044890416" evidence="1">
    <location>
        <begin position="16"/>
        <end position="308"/>
    </location>
</feature>
<feature type="signal peptide" evidence="1">
    <location>
        <begin position="1"/>
        <end position="15"/>
    </location>
</feature>
<evidence type="ECO:0000256" key="1">
    <source>
        <dbReference type="SAM" id="SignalP"/>
    </source>
</evidence>
<organism evidence="2 3">
    <name type="scientific">Vespula squamosa</name>
    <name type="common">Southern yellow jacket</name>
    <name type="synonym">Wasp</name>
    <dbReference type="NCBI Taxonomy" id="30214"/>
    <lineage>
        <taxon>Eukaryota</taxon>
        <taxon>Metazoa</taxon>
        <taxon>Ecdysozoa</taxon>
        <taxon>Arthropoda</taxon>
        <taxon>Hexapoda</taxon>
        <taxon>Insecta</taxon>
        <taxon>Pterygota</taxon>
        <taxon>Neoptera</taxon>
        <taxon>Endopterygota</taxon>
        <taxon>Hymenoptera</taxon>
        <taxon>Apocrita</taxon>
        <taxon>Aculeata</taxon>
        <taxon>Vespoidea</taxon>
        <taxon>Vespidae</taxon>
        <taxon>Vespinae</taxon>
        <taxon>Vespula</taxon>
    </lineage>
</organism>